<dbReference type="EMBL" id="PDNV01000001">
    <property type="protein sequence ID" value="PLC55664.1"/>
    <property type="molecule type" value="Genomic_DNA"/>
</dbReference>
<evidence type="ECO:0000259" key="1">
    <source>
        <dbReference type="PROSITE" id="PS51340"/>
    </source>
</evidence>
<dbReference type="InterPro" id="IPR011037">
    <property type="entry name" value="Pyrv_Knase-like_insert_dom_sf"/>
</dbReference>
<dbReference type="Pfam" id="PF03473">
    <property type="entry name" value="MOSC"/>
    <property type="match status" value="1"/>
</dbReference>
<evidence type="ECO:0000313" key="3">
    <source>
        <dbReference type="Proteomes" id="UP000234328"/>
    </source>
</evidence>
<dbReference type="InterPro" id="IPR005302">
    <property type="entry name" value="MoCF_Sase_C"/>
</dbReference>
<dbReference type="RefSeq" id="WP_102068147.1">
    <property type="nucleotide sequence ID" value="NZ_PDNV01000001.1"/>
</dbReference>
<dbReference type="SUPFAM" id="SSF141673">
    <property type="entry name" value="MOSC N-terminal domain-like"/>
    <property type="match status" value="1"/>
</dbReference>
<organism evidence="2 3">
    <name type="scientific">Pollutimonas nitritireducens</name>
    <dbReference type="NCBI Taxonomy" id="2045209"/>
    <lineage>
        <taxon>Bacteria</taxon>
        <taxon>Pseudomonadati</taxon>
        <taxon>Pseudomonadota</taxon>
        <taxon>Betaproteobacteria</taxon>
        <taxon>Burkholderiales</taxon>
        <taxon>Alcaligenaceae</taxon>
        <taxon>Pollutimonas</taxon>
    </lineage>
</organism>
<dbReference type="AlphaFoldDB" id="A0A2N4UKW4"/>
<reference evidence="2 3" key="1">
    <citation type="submission" date="2017-10" db="EMBL/GenBank/DDBJ databases">
        <title>Two draft genome sequences of Pusillimonas sp. strains isolated from a nitrate- and radionuclide-contaminated groundwater in Russia.</title>
        <authorList>
            <person name="Grouzdev D.S."/>
            <person name="Tourova T.P."/>
            <person name="Goeva M.A."/>
            <person name="Babich T.L."/>
            <person name="Sokolova D.S."/>
            <person name="Abdullin R."/>
            <person name="Poltaraus A.B."/>
            <person name="Toshchakov S.V."/>
            <person name="Nazina T.N."/>
        </authorList>
    </citation>
    <scope>NUCLEOTIDE SEQUENCE [LARGE SCALE GENOMIC DNA]</scope>
    <source>
        <strain evidence="2 3">JR1/69-2-13</strain>
    </source>
</reference>
<name>A0A2N4UKW4_9BURK</name>
<proteinExistence type="predicted"/>
<dbReference type="OrthoDB" id="581532at2"/>
<dbReference type="GO" id="GO:0003824">
    <property type="term" value="F:catalytic activity"/>
    <property type="evidence" value="ECO:0007669"/>
    <property type="project" value="InterPro"/>
</dbReference>
<dbReference type="SUPFAM" id="SSF50800">
    <property type="entry name" value="PK beta-barrel domain-like"/>
    <property type="match status" value="1"/>
</dbReference>
<gene>
    <name evidence="2" type="ORF">CR155_01000</name>
</gene>
<dbReference type="Proteomes" id="UP000234328">
    <property type="component" value="Unassembled WGS sequence"/>
</dbReference>
<keyword evidence="3" id="KW-1185">Reference proteome</keyword>
<evidence type="ECO:0000313" key="2">
    <source>
        <dbReference type="EMBL" id="PLC55664.1"/>
    </source>
</evidence>
<dbReference type="PROSITE" id="PS51340">
    <property type="entry name" value="MOSC"/>
    <property type="match status" value="1"/>
</dbReference>
<dbReference type="GO" id="GO:0030170">
    <property type="term" value="F:pyridoxal phosphate binding"/>
    <property type="evidence" value="ECO:0007669"/>
    <property type="project" value="InterPro"/>
</dbReference>
<dbReference type="Pfam" id="PF03476">
    <property type="entry name" value="MOSC_N"/>
    <property type="match status" value="1"/>
</dbReference>
<dbReference type="InterPro" id="IPR005303">
    <property type="entry name" value="MOCOS_middle"/>
</dbReference>
<dbReference type="PANTHER" id="PTHR14237">
    <property type="entry name" value="MOLYBDOPTERIN COFACTOR SULFURASE MOSC"/>
    <property type="match status" value="1"/>
</dbReference>
<feature type="domain" description="MOSC" evidence="1">
    <location>
        <begin position="121"/>
        <end position="299"/>
    </location>
</feature>
<sequence length="302" mass="32606">MTVTILSLHSYPVKSCGGISHTDIGLTQAGLAFDRQWVIVDRQGVFMTQRQYARMALIQPALGDGTLTLNAPGMPTLQVVPAHDTPAPPPVSVRIFGSDTLGLDEGDAAALWLGDFMGVPCRLLRVHPLAERLASRDHVNAWRRKHREHTPDFPADHAFGFADGFPFLVANQGSLDALNQQLESKGHPPIPMNRFRPNIVVQGLDAYEEDYLASMQIGTLKFAFVKRCARCPIPGIDQATAEFSPEPILTLSSYRRFAEGILFGVNAVVAGAGPGNGAGNGTGALAEPRLRTGDTAELEFNI</sequence>
<dbReference type="PANTHER" id="PTHR14237:SF19">
    <property type="entry name" value="MITOCHONDRIAL AMIDOXIME REDUCING COMPONENT 1"/>
    <property type="match status" value="1"/>
</dbReference>
<dbReference type="GO" id="GO:0030151">
    <property type="term" value="F:molybdenum ion binding"/>
    <property type="evidence" value="ECO:0007669"/>
    <property type="project" value="InterPro"/>
</dbReference>
<accession>A0A2N4UKW4</accession>
<comment type="caution">
    <text evidence="2">The sequence shown here is derived from an EMBL/GenBank/DDBJ whole genome shotgun (WGS) entry which is preliminary data.</text>
</comment>
<protein>
    <submittedName>
        <fullName evidence="2">MOSC domain-containing protein</fullName>
    </submittedName>
</protein>